<dbReference type="RefSeq" id="WP_422919427.1">
    <property type="nucleotide sequence ID" value="NZ_JAMZEJ010000004.1"/>
</dbReference>
<evidence type="ECO:0000313" key="4">
    <source>
        <dbReference type="Proteomes" id="UP001524547"/>
    </source>
</evidence>
<dbReference type="PROSITE" id="PS51257">
    <property type="entry name" value="PROKAR_LIPOPROTEIN"/>
    <property type="match status" value="1"/>
</dbReference>
<feature type="region of interest" description="Disordered" evidence="1">
    <location>
        <begin position="24"/>
        <end position="53"/>
    </location>
</feature>
<comment type="caution">
    <text evidence="3">The sequence shown here is derived from an EMBL/GenBank/DDBJ whole genome shotgun (WGS) entry which is preliminary data.</text>
</comment>
<evidence type="ECO:0000256" key="1">
    <source>
        <dbReference type="SAM" id="MobiDB-lite"/>
    </source>
</evidence>
<dbReference type="EMBL" id="JAMZEJ010000004">
    <property type="protein sequence ID" value="MCQ8240683.1"/>
    <property type="molecule type" value="Genomic_DNA"/>
</dbReference>
<sequence length="53" mass="5294">MPARRFAFLALLSMLGLAACASSNPPPAATGLTPAQKPALAAPPSSLMTPPGY</sequence>
<organism evidence="3 4">
    <name type="scientific">Rhizosaccharibacter radicis</name>
    <dbReference type="NCBI Taxonomy" id="2782605"/>
    <lineage>
        <taxon>Bacteria</taxon>
        <taxon>Pseudomonadati</taxon>
        <taxon>Pseudomonadota</taxon>
        <taxon>Alphaproteobacteria</taxon>
        <taxon>Acetobacterales</taxon>
        <taxon>Acetobacteraceae</taxon>
        <taxon>Rhizosaccharibacter</taxon>
    </lineage>
</organism>
<keyword evidence="2" id="KW-0732">Signal</keyword>
<accession>A0ABT1VWH5</accession>
<name>A0ABT1VWH5_9PROT</name>
<proteinExistence type="predicted"/>
<evidence type="ECO:0000313" key="3">
    <source>
        <dbReference type="EMBL" id="MCQ8240683.1"/>
    </source>
</evidence>
<keyword evidence="4" id="KW-1185">Reference proteome</keyword>
<feature type="signal peptide" evidence="2">
    <location>
        <begin position="1"/>
        <end position="21"/>
    </location>
</feature>
<feature type="chain" id="PRO_5047175452" evidence="2">
    <location>
        <begin position="22"/>
        <end position="53"/>
    </location>
</feature>
<gene>
    <name evidence="3" type="ORF">NFI88_07480</name>
</gene>
<dbReference type="Proteomes" id="UP001524547">
    <property type="component" value="Unassembled WGS sequence"/>
</dbReference>
<reference evidence="3 4" key="1">
    <citation type="submission" date="2022-06" db="EMBL/GenBank/DDBJ databases">
        <title>Rhizosaccharibacter gen. nov. sp. nov. KSS12, endophytic bacteria isolated from sugarcane.</title>
        <authorList>
            <person name="Pitiwittayakul N."/>
        </authorList>
    </citation>
    <scope>NUCLEOTIDE SEQUENCE [LARGE SCALE GENOMIC DNA]</scope>
    <source>
        <strain evidence="3 4">KSS12</strain>
    </source>
</reference>
<protein>
    <submittedName>
        <fullName evidence="3">Uncharacterized protein</fullName>
    </submittedName>
</protein>
<evidence type="ECO:0000256" key="2">
    <source>
        <dbReference type="SAM" id="SignalP"/>
    </source>
</evidence>